<dbReference type="OrthoDB" id="9793390at2"/>
<evidence type="ECO:0000256" key="3">
    <source>
        <dbReference type="ARBA" id="ARBA00022448"/>
    </source>
</evidence>
<keyword evidence="6 9" id="KW-1133">Transmembrane helix</keyword>
<dbReference type="PANTHER" id="PTHR21716:SF53">
    <property type="entry name" value="PERMEASE PERM-RELATED"/>
    <property type="match status" value="1"/>
</dbReference>
<feature type="transmembrane region" description="Helical" evidence="9">
    <location>
        <begin position="240"/>
        <end position="261"/>
    </location>
</feature>
<dbReference type="EMBL" id="QRVK01000006">
    <property type="protein sequence ID" value="RGS43443.1"/>
    <property type="molecule type" value="Genomic_DNA"/>
</dbReference>
<evidence type="ECO:0000256" key="6">
    <source>
        <dbReference type="ARBA" id="ARBA00022989"/>
    </source>
</evidence>
<accession>A0A3R5WM10</accession>
<feature type="transmembrane region" description="Helical" evidence="9">
    <location>
        <begin position="80"/>
        <end position="102"/>
    </location>
</feature>
<reference evidence="10 11" key="1">
    <citation type="submission" date="2018-08" db="EMBL/GenBank/DDBJ databases">
        <title>A genome reference for cultivated species of the human gut microbiota.</title>
        <authorList>
            <person name="Zou Y."/>
            <person name="Xue W."/>
            <person name="Luo G."/>
        </authorList>
    </citation>
    <scope>NUCLEOTIDE SEQUENCE [LARGE SCALE GENOMIC DNA]</scope>
    <source>
        <strain evidence="10 11">AF22-21</strain>
    </source>
</reference>
<protein>
    <submittedName>
        <fullName evidence="10">AI-2E family transporter</fullName>
    </submittedName>
</protein>
<dbReference type="PANTHER" id="PTHR21716">
    <property type="entry name" value="TRANSMEMBRANE PROTEIN"/>
    <property type="match status" value="1"/>
</dbReference>
<organism evidence="10 11">
    <name type="scientific">Coprococcus eutactus</name>
    <dbReference type="NCBI Taxonomy" id="33043"/>
    <lineage>
        <taxon>Bacteria</taxon>
        <taxon>Bacillati</taxon>
        <taxon>Bacillota</taxon>
        <taxon>Clostridia</taxon>
        <taxon>Lachnospirales</taxon>
        <taxon>Lachnospiraceae</taxon>
        <taxon>Coprococcus</taxon>
    </lineage>
</organism>
<comment type="similarity">
    <text evidence="2">Belongs to the autoinducer-2 exporter (AI-2E) (TC 2.A.86) family.</text>
</comment>
<feature type="region of interest" description="Disordered" evidence="8">
    <location>
        <begin position="404"/>
        <end position="471"/>
    </location>
</feature>
<dbReference type="GO" id="GO:0005886">
    <property type="term" value="C:plasma membrane"/>
    <property type="evidence" value="ECO:0007669"/>
    <property type="project" value="UniProtKB-SubCell"/>
</dbReference>
<keyword evidence="3" id="KW-0813">Transport</keyword>
<comment type="subcellular location">
    <subcellularLocation>
        <location evidence="1">Cell membrane</location>
        <topology evidence="1">Multi-pass membrane protein</topology>
    </subcellularLocation>
</comment>
<evidence type="ECO:0000256" key="1">
    <source>
        <dbReference type="ARBA" id="ARBA00004651"/>
    </source>
</evidence>
<comment type="caution">
    <text evidence="10">The sequence shown here is derived from an EMBL/GenBank/DDBJ whole genome shotgun (WGS) entry which is preliminary data.</text>
</comment>
<keyword evidence="7 9" id="KW-0472">Membrane</keyword>
<gene>
    <name evidence="10" type="ORF">DWX94_03735</name>
</gene>
<evidence type="ECO:0000256" key="2">
    <source>
        <dbReference type="ARBA" id="ARBA00009773"/>
    </source>
</evidence>
<evidence type="ECO:0000313" key="10">
    <source>
        <dbReference type="EMBL" id="RGS43443.1"/>
    </source>
</evidence>
<dbReference type="Pfam" id="PF01594">
    <property type="entry name" value="AI-2E_transport"/>
    <property type="match status" value="1"/>
</dbReference>
<proteinExistence type="inferred from homology"/>
<dbReference type="GO" id="GO:0055085">
    <property type="term" value="P:transmembrane transport"/>
    <property type="evidence" value="ECO:0007669"/>
    <property type="project" value="TreeGrafter"/>
</dbReference>
<keyword evidence="4" id="KW-1003">Cell membrane</keyword>
<name>A0A3R5WM10_9FIRM</name>
<feature type="transmembrane region" description="Helical" evidence="9">
    <location>
        <begin position="173"/>
        <end position="196"/>
    </location>
</feature>
<evidence type="ECO:0000256" key="9">
    <source>
        <dbReference type="SAM" id="Phobius"/>
    </source>
</evidence>
<feature type="transmembrane region" description="Helical" evidence="9">
    <location>
        <begin position="330"/>
        <end position="362"/>
    </location>
</feature>
<dbReference type="Proteomes" id="UP000283295">
    <property type="component" value="Unassembled WGS sequence"/>
</dbReference>
<evidence type="ECO:0000256" key="4">
    <source>
        <dbReference type="ARBA" id="ARBA00022475"/>
    </source>
</evidence>
<feature type="transmembrane region" description="Helical" evidence="9">
    <location>
        <begin position="267"/>
        <end position="293"/>
    </location>
</feature>
<evidence type="ECO:0000256" key="8">
    <source>
        <dbReference type="SAM" id="MobiDB-lite"/>
    </source>
</evidence>
<dbReference type="AlphaFoldDB" id="A0A3R5WM10"/>
<feature type="compositionally biased region" description="Basic and acidic residues" evidence="8">
    <location>
        <begin position="410"/>
        <end position="419"/>
    </location>
</feature>
<evidence type="ECO:0000313" key="11">
    <source>
        <dbReference type="Proteomes" id="UP000283295"/>
    </source>
</evidence>
<feature type="transmembrane region" description="Helical" evidence="9">
    <location>
        <begin position="12"/>
        <end position="28"/>
    </location>
</feature>
<dbReference type="InterPro" id="IPR002549">
    <property type="entry name" value="AI-2E-like"/>
</dbReference>
<evidence type="ECO:0000256" key="7">
    <source>
        <dbReference type="ARBA" id="ARBA00023136"/>
    </source>
</evidence>
<feature type="compositionally biased region" description="Low complexity" evidence="8">
    <location>
        <begin position="440"/>
        <end position="457"/>
    </location>
</feature>
<evidence type="ECO:0000256" key="5">
    <source>
        <dbReference type="ARBA" id="ARBA00022692"/>
    </source>
</evidence>
<feature type="transmembrane region" description="Helical" evidence="9">
    <location>
        <begin position="34"/>
        <end position="59"/>
    </location>
</feature>
<sequence length="471" mass="52276">MNWNKKDTIRILLILCGVVLFAYVLFNFDKVSSLFSWLVNILMPFVIGFAIAFVVNVPMKGLEKVLFKNENSRLYRFKRPACLILSFLCIIAVFTFAITMIIPEMSKTITAFADKLPDAMDDIQRKAIKLMKDQPEIVDKIKSININWDSVISNVVGIVKNGGSSVLSSTFSIASSVVGGFVDVLVGIFFACYILAQKETLEKQVKGILYAVFKEDKADRFVQTCVLADRTFSKFISGQCLEACILGLMFFITMTIFRIPYALTVSIIIAVFALIPVIGAFVGCFAGAIMILVENPKQAIIFLIIFIVLQQIEGNFIYPHVVGGSVGLPSIWVLVAVMLGGDLMGILGMLIFVPLFSVLYAMSEEYVVKNLREKGISWKKYNLACNIPEGRWNGRLDEECASKVKAGSKHKNESDKQTGADKAQMSGSTAGDGCTKDNTNKNSNCNINRNANRQNNVNDDKSNSRNNRKRK</sequence>
<keyword evidence="5 9" id="KW-0812">Transmembrane</keyword>
<feature type="transmembrane region" description="Helical" evidence="9">
    <location>
        <begin position="300"/>
        <end position="318"/>
    </location>
</feature>